<accession>B8BVD0</accession>
<feature type="compositionally biased region" description="Polar residues" evidence="1">
    <location>
        <begin position="50"/>
        <end position="59"/>
    </location>
</feature>
<feature type="domain" description="RNase NYN" evidence="2">
    <location>
        <begin position="162"/>
        <end position="285"/>
    </location>
</feature>
<proteinExistence type="predicted"/>
<dbReference type="PaxDb" id="35128-Thaps21457"/>
<protein>
    <recommendedName>
        <fullName evidence="2">RNase NYN domain-containing protein</fullName>
    </recommendedName>
</protein>
<dbReference type="Pfam" id="PF11977">
    <property type="entry name" value="RNase_Zc3h12a"/>
    <property type="match status" value="1"/>
</dbReference>
<reference evidence="3 4" key="1">
    <citation type="journal article" date="2004" name="Science">
        <title>The genome of the diatom Thalassiosira pseudonana: ecology, evolution, and metabolism.</title>
        <authorList>
            <person name="Armbrust E.V."/>
            <person name="Berges J.A."/>
            <person name="Bowler C."/>
            <person name="Green B.R."/>
            <person name="Martinez D."/>
            <person name="Putnam N.H."/>
            <person name="Zhou S."/>
            <person name="Allen A.E."/>
            <person name="Apt K.E."/>
            <person name="Bechner M."/>
            <person name="Brzezinski M.A."/>
            <person name="Chaal B.K."/>
            <person name="Chiovitti A."/>
            <person name="Davis A.K."/>
            <person name="Demarest M.S."/>
            <person name="Detter J.C."/>
            <person name="Glavina T."/>
            <person name="Goodstein D."/>
            <person name="Hadi M.Z."/>
            <person name="Hellsten U."/>
            <person name="Hildebrand M."/>
            <person name="Jenkins B.D."/>
            <person name="Jurka J."/>
            <person name="Kapitonov V.V."/>
            <person name="Kroger N."/>
            <person name="Lau W.W."/>
            <person name="Lane T.W."/>
            <person name="Larimer F.W."/>
            <person name="Lippmeier J.C."/>
            <person name="Lucas S."/>
            <person name="Medina M."/>
            <person name="Montsant A."/>
            <person name="Obornik M."/>
            <person name="Parker M.S."/>
            <person name="Palenik B."/>
            <person name="Pazour G.J."/>
            <person name="Richardson P.M."/>
            <person name="Rynearson T.A."/>
            <person name="Saito M.A."/>
            <person name="Schwartz D.C."/>
            <person name="Thamatrakoln K."/>
            <person name="Valentin K."/>
            <person name="Vardi A."/>
            <person name="Wilkerson F.P."/>
            <person name="Rokhsar D.S."/>
        </authorList>
    </citation>
    <scope>NUCLEOTIDE SEQUENCE [LARGE SCALE GENOMIC DNA]</scope>
    <source>
        <strain evidence="3 4">CCMP1335</strain>
    </source>
</reference>
<feature type="compositionally biased region" description="Polar residues" evidence="1">
    <location>
        <begin position="76"/>
        <end position="96"/>
    </location>
</feature>
<evidence type="ECO:0000259" key="2">
    <source>
        <dbReference type="Pfam" id="PF11977"/>
    </source>
</evidence>
<dbReference type="InterPro" id="IPR021869">
    <property type="entry name" value="RNase_Zc3h12_NYN"/>
</dbReference>
<feature type="region of interest" description="Disordered" evidence="1">
    <location>
        <begin position="74"/>
        <end position="99"/>
    </location>
</feature>
<evidence type="ECO:0000313" key="4">
    <source>
        <dbReference type="Proteomes" id="UP000001449"/>
    </source>
</evidence>
<reference evidence="3 4" key="2">
    <citation type="journal article" date="2008" name="Nature">
        <title>The Phaeodactylum genome reveals the evolutionary history of diatom genomes.</title>
        <authorList>
            <person name="Bowler C."/>
            <person name="Allen A.E."/>
            <person name="Badger J.H."/>
            <person name="Grimwood J."/>
            <person name="Jabbari K."/>
            <person name="Kuo A."/>
            <person name="Maheswari U."/>
            <person name="Martens C."/>
            <person name="Maumus F."/>
            <person name="Otillar R.P."/>
            <person name="Rayko E."/>
            <person name="Salamov A."/>
            <person name="Vandepoele K."/>
            <person name="Beszteri B."/>
            <person name="Gruber A."/>
            <person name="Heijde M."/>
            <person name="Katinka M."/>
            <person name="Mock T."/>
            <person name="Valentin K."/>
            <person name="Verret F."/>
            <person name="Berges J.A."/>
            <person name="Brownlee C."/>
            <person name="Cadoret J.P."/>
            <person name="Chiovitti A."/>
            <person name="Choi C.J."/>
            <person name="Coesel S."/>
            <person name="De Martino A."/>
            <person name="Detter J.C."/>
            <person name="Durkin C."/>
            <person name="Falciatore A."/>
            <person name="Fournet J."/>
            <person name="Haruta M."/>
            <person name="Huysman M.J."/>
            <person name="Jenkins B.D."/>
            <person name="Jiroutova K."/>
            <person name="Jorgensen R.E."/>
            <person name="Joubert Y."/>
            <person name="Kaplan A."/>
            <person name="Kroger N."/>
            <person name="Kroth P.G."/>
            <person name="La Roche J."/>
            <person name="Lindquist E."/>
            <person name="Lommer M."/>
            <person name="Martin-Jezequel V."/>
            <person name="Lopez P.J."/>
            <person name="Lucas S."/>
            <person name="Mangogna M."/>
            <person name="McGinnis K."/>
            <person name="Medlin L.K."/>
            <person name="Montsant A."/>
            <person name="Oudot-Le Secq M.P."/>
            <person name="Napoli C."/>
            <person name="Obornik M."/>
            <person name="Parker M.S."/>
            <person name="Petit J.L."/>
            <person name="Porcel B.M."/>
            <person name="Poulsen N."/>
            <person name="Robison M."/>
            <person name="Rychlewski L."/>
            <person name="Rynearson T.A."/>
            <person name="Schmutz J."/>
            <person name="Shapiro H."/>
            <person name="Siaut M."/>
            <person name="Stanley M."/>
            <person name="Sussman M.R."/>
            <person name="Taylor A.R."/>
            <person name="Vardi A."/>
            <person name="von Dassow P."/>
            <person name="Vyverman W."/>
            <person name="Willis A."/>
            <person name="Wyrwicz L.S."/>
            <person name="Rokhsar D.S."/>
            <person name="Weissenbach J."/>
            <person name="Armbrust E.V."/>
            <person name="Green B.R."/>
            <person name="Van de Peer Y."/>
            <person name="Grigoriev I.V."/>
        </authorList>
    </citation>
    <scope>NUCLEOTIDE SEQUENCE [LARGE SCALE GENOMIC DNA]</scope>
    <source>
        <strain evidence="3 4">CCMP1335</strain>
    </source>
</reference>
<feature type="region of interest" description="Disordered" evidence="1">
    <location>
        <begin position="1"/>
        <end position="61"/>
    </location>
</feature>
<dbReference type="GeneID" id="7452315"/>
<evidence type="ECO:0000313" key="3">
    <source>
        <dbReference type="EMBL" id="EED95440.1"/>
    </source>
</evidence>
<sequence length="418" mass="47021">MPRPRLVHKGSPIVNDVSGNGAADHADQFGSDNWNSNGGGRHHSNPPPSSTLAGASKSSLTEKYKLQTRLVIGGETASSAQRPSWNDAQHSSSTGVRQFKDDDSLDAMMMEEDEHDDELFHHNPHQMQQQQHQHNSDILHLPPPTNPPPQIYHMPPPSTSPLIVIDGANISYNYSESLSPSLTNNSQQPRQPNPRGITLAIQYFLKNNCRVQAVVPISWYKLKPRPGDHSYPGGRTGRNLNQRQDALMVTDEVEELRQLRQHGFLVPCPPGDDDDAYILALARREEDRQLEHDRHANQQHEYEGMSVDEDNATARSGLPMGGFVLSNDFFKDAIQREHRQQQQYIQTHDHFHQSSLSIHHTSHPNSLKEWLKSHRISYSFANVGVTSNVGGVELDFLPNPRNVLIEAIDAKRRTNYGM</sequence>
<dbReference type="InParanoid" id="B8BVD0"/>
<dbReference type="RefSeq" id="XP_002287997.1">
    <property type="nucleotide sequence ID" value="XM_002287961.1"/>
</dbReference>
<dbReference type="KEGG" id="tps:THAPSDRAFT_21457"/>
<organism evidence="3 4">
    <name type="scientific">Thalassiosira pseudonana</name>
    <name type="common">Marine diatom</name>
    <name type="synonym">Cyclotella nana</name>
    <dbReference type="NCBI Taxonomy" id="35128"/>
    <lineage>
        <taxon>Eukaryota</taxon>
        <taxon>Sar</taxon>
        <taxon>Stramenopiles</taxon>
        <taxon>Ochrophyta</taxon>
        <taxon>Bacillariophyta</taxon>
        <taxon>Coscinodiscophyceae</taxon>
        <taxon>Thalassiosirophycidae</taxon>
        <taxon>Thalassiosirales</taxon>
        <taxon>Thalassiosiraceae</taxon>
        <taxon>Thalassiosira</taxon>
    </lineage>
</organism>
<name>B8BVD0_THAPS</name>
<evidence type="ECO:0000256" key="1">
    <source>
        <dbReference type="SAM" id="MobiDB-lite"/>
    </source>
</evidence>
<dbReference type="Proteomes" id="UP000001449">
    <property type="component" value="Chromosome 2"/>
</dbReference>
<dbReference type="eggNOG" id="ENOG502SVA0">
    <property type="taxonomic scope" value="Eukaryota"/>
</dbReference>
<gene>
    <name evidence="3" type="ORF">THAPSDRAFT_21457</name>
</gene>
<dbReference type="EMBL" id="CM000639">
    <property type="protein sequence ID" value="EED95440.1"/>
    <property type="molecule type" value="Genomic_DNA"/>
</dbReference>
<keyword evidence="4" id="KW-1185">Reference proteome</keyword>
<dbReference type="Gene3D" id="3.40.50.11980">
    <property type="match status" value="1"/>
</dbReference>
<dbReference type="AlphaFoldDB" id="B8BVD0"/>
<dbReference type="HOGENOM" id="CLU_658059_0_0_1"/>